<dbReference type="InterPro" id="IPR021729">
    <property type="entry name" value="DUF3298"/>
</dbReference>
<feature type="domain" description="DUF3298" evidence="1">
    <location>
        <begin position="149"/>
        <end position="211"/>
    </location>
</feature>
<organism evidence="3 4">
    <name type="scientific">Blautia parvula</name>
    <dbReference type="NCBI Taxonomy" id="2877527"/>
    <lineage>
        <taxon>Bacteria</taxon>
        <taxon>Bacillati</taxon>
        <taxon>Bacillota</taxon>
        <taxon>Clostridia</taxon>
        <taxon>Lachnospirales</taxon>
        <taxon>Lachnospiraceae</taxon>
        <taxon>Blautia</taxon>
    </lineage>
</organism>
<dbReference type="Proteomes" id="UP001600941">
    <property type="component" value="Unassembled WGS sequence"/>
</dbReference>
<dbReference type="InterPro" id="IPR025303">
    <property type="entry name" value="PdaC"/>
</dbReference>
<dbReference type="Gene3D" id="3.90.640.20">
    <property type="entry name" value="Heat-shock cognate protein, ATPase"/>
    <property type="match status" value="1"/>
</dbReference>
<comment type="caution">
    <text evidence="3">The sequence shown here is derived from an EMBL/GenBank/DDBJ whole genome shotgun (WGS) entry which is preliminary data.</text>
</comment>
<dbReference type="RefSeq" id="WP_103732975.1">
    <property type="nucleotide sequence ID" value="NZ_AP031413.1"/>
</dbReference>
<reference evidence="3 4" key="1">
    <citation type="submission" date="2024-04" db="EMBL/GenBank/DDBJ databases">
        <title>Defined microbial consortia suppress multidrug-resistant proinflammatory Enterobacteriaceae via ecological control.</title>
        <authorList>
            <person name="Furuichi M."/>
            <person name="Kawaguchi T."/>
            <person name="Pust M."/>
            <person name="Yasuma K."/>
            <person name="Plichta D."/>
            <person name="Hasegawa N."/>
            <person name="Ohya T."/>
            <person name="Bhattarai S."/>
            <person name="Sasajima S."/>
            <person name="Aoto Y."/>
            <person name="Tuganbaev T."/>
            <person name="Yaginuma M."/>
            <person name="Ueda M."/>
            <person name="Okahashi N."/>
            <person name="Amafuji K."/>
            <person name="Kiridooshi Y."/>
            <person name="Sugita K."/>
            <person name="Strazar M."/>
            <person name="Skelly A."/>
            <person name="Suda W."/>
            <person name="Hattori M."/>
            <person name="Nakamoto N."/>
            <person name="Caballero S."/>
            <person name="Norman J."/>
            <person name="Olle B."/>
            <person name="Tanoue T."/>
            <person name="Arita M."/>
            <person name="Bucci V."/>
            <person name="Atarashi K."/>
            <person name="Xavier R."/>
            <person name="Honda K."/>
        </authorList>
    </citation>
    <scope>NUCLEOTIDE SEQUENCE [LARGE SCALE GENOMIC DNA]</scope>
    <source>
        <strain evidence="4">k34-0107-D12</strain>
    </source>
</reference>
<dbReference type="EMBL" id="BAABZQ010000001">
    <property type="protein sequence ID" value="GAA6500676.1"/>
    <property type="molecule type" value="Genomic_DNA"/>
</dbReference>
<gene>
    <name evidence="3" type="ORF">K340107D12_34920</name>
</gene>
<dbReference type="InterPro" id="IPR037126">
    <property type="entry name" value="PdaC/RsiV-like_sf"/>
</dbReference>
<feature type="domain" description="Deacetylase PdaC" evidence="2">
    <location>
        <begin position="20"/>
        <end position="114"/>
    </location>
</feature>
<name>A0ABQ0BVW7_9FIRM</name>
<accession>A0ABQ0BVW7</accession>
<dbReference type="Pfam" id="PF13739">
    <property type="entry name" value="PdaC"/>
    <property type="match status" value="1"/>
</dbReference>
<evidence type="ECO:0000259" key="2">
    <source>
        <dbReference type="Pfam" id="PF13739"/>
    </source>
</evidence>
<keyword evidence="4" id="KW-1185">Reference proteome</keyword>
<evidence type="ECO:0000259" key="1">
    <source>
        <dbReference type="Pfam" id="PF11738"/>
    </source>
</evidence>
<sequence length="213" mass="24536">MQTVTTNTLTDTISYKNIPIVTYKINYPSFTTTCNVKAAEAINAYYLRLAQNTRDYCRNVIFAQAAQDLEYIQGTRPFNAYTLDVIFQITYNSGCITSLYTDTYTYTGGAHGQTIRTSDTWDFSSGEKLRLTAFYPLTPSSLHQLQVSMESQIARRLKENPGTYFDDYKTLLHNTFRINNFYLEPGKLVIYFQQYDIAPYSTGLPEFYFPINI</sequence>
<dbReference type="Gene3D" id="3.30.565.40">
    <property type="entry name" value="Fervidobacterium nodosum Rt17-B1 like"/>
    <property type="match status" value="1"/>
</dbReference>
<protein>
    <submittedName>
        <fullName evidence="3">DUF3298 and DUF4163 domain-containing protein</fullName>
    </submittedName>
</protein>
<evidence type="ECO:0000313" key="4">
    <source>
        <dbReference type="Proteomes" id="UP001600941"/>
    </source>
</evidence>
<proteinExistence type="predicted"/>
<evidence type="ECO:0000313" key="3">
    <source>
        <dbReference type="EMBL" id="GAA6500676.1"/>
    </source>
</evidence>
<dbReference type="Pfam" id="PF11738">
    <property type="entry name" value="DUF3298"/>
    <property type="match status" value="1"/>
</dbReference>